<comment type="caution">
    <text evidence="1">The sequence shown here is derived from an EMBL/GenBank/DDBJ whole genome shotgun (WGS) entry which is preliminary data.</text>
</comment>
<evidence type="ECO:0000313" key="2">
    <source>
        <dbReference type="Proteomes" id="UP000729290"/>
    </source>
</evidence>
<gene>
    <name evidence="1" type="ORF">H9X83_08710</name>
</gene>
<name>A0ABS2GBI6_9FIRM</name>
<reference evidence="1 2" key="1">
    <citation type="journal article" date="2021" name="Sci. Rep.">
        <title>The distribution of antibiotic resistance genes in chicken gut microbiota commensals.</title>
        <authorList>
            <person name="Juricova H."/>
            <person name="Matiasovicova J."/>
            <person name="Kubasova T."/>
            <person name="Cejkova D."/>
            <person name="Rychlik I."/>
        </authorList>
    </citation>
    <scope>NUCLEOTIDE SEQUENCE [LARGE SCALE GENOMIC DNA]</scope>
    <source>
        <strain evidence="1 2">An431b</strain>
    </source>
</reference>
<dbReference type="Proteomes" id="UP000729290">
    <property type="component" value="Unassembled WGS sequence"/>
</dbReference>
<proteinExistence type="predicted"/>
<protein>
    <submittedName>
        <fullName evidence="1">Uncharacterized protein</fullName>
    </submittedName>
</protein>
<sequence length="185" mass="20723">MTPAKTIEEFERYFVRMAELTKAMASESYLAEEKTVDFLAGLVTLSQKHQMSVAADLALVQAKAQTYTPEEGDRPNTRNGRRKKNRFLLDCLTEAKERTDQYFAVSRQLLEESGQLARKLAAVAAAKGMLTEGLPSEELAERMRQDGEMMPALTSVIGTAGYENTIYLLGRAAREVLPRKKEENI</sequence>
<keyword evidence="2" id="KW-1185">Reference proteome</keyword>
<organism evidence="1 2">
    <name type="scientific">Anaerotignum lactatifermentans</name>
    <dbReference type="NCBI Taxonomy" id="160404"/>
    <lineage>
        <taxon>Bacteria</taxon>
        <taxon>Bacillati</taxon>
        <taxon>Bacillota</taxon>
        <taxon>Clostridia</taxon>
        <taxon>Lachnospirales</taxon>
        <taxon>Anaerotignaceae</taxon>
        <taxon>Anaerotignum</taxon>
    </lineage>
</organism>
<evidence type="ECO:0000313" key="1">
    <source>
        <dbReference type="EMBL" id="MBM6878237.1"/>
    </source>
</evidence>
<accession>A0ABS2GBI6</accession>
<dbReference type="RefSeq" id="WP_205133909.1">
    <property type="nucleotide sequence ID" value="NZ_JACSNT010000010.1"/>
</dbReference>
<dbReference type="EMBL" id="JACSNV010000011">
    <property type="protein sequence ID" value="MBM6878237.1"/>
    <property type="molecule type" value="Genomic_DNA"/>
</dbReference>